<dbReference type="STRING" id="2138.SMSRO_v1c09040"/>
<comment type="caution">
    <text evidence="1">The sequence shown here is derived from an EMBL/GenBank/DDBJ whole genome shotgun (WGS) entry which is preliminary data.</text>
</comment>
<proteinExistence type="predicted"/>
<dbReference type="OrthoDB" id="9791620at2"/>
<accession>A0A2P6FCH5</accession>
<protein>
    <submittedName>
        <fullName evidence="1">Uncharacterized protein</fullName>
    </submittedName>
</protein>
<dbReference type="AlphaFoldDB" id="A0A2P6FCH5"/>
<reference evidence="1 2" key="1">
    <citation type="journal article" date="2015" name="MBio">
        <title>Genome sequence of the Drosophila melanogaster male-killing Spiroplasma strain MSRO endosymbiont.</title>
        <authorList>
            <person name="Paredes J.C."/>
            <person name="Herren J.K."/>
            <person name="Schupfer F."/>
            <person name="Marin R."/>
            <person name="Claverol S."/>
            <person name="Kuo C.H."/>
            <person name="Lemaitre B."/>
            <person name="Beven L."/>
        </authorList>
    </citation>
    <scope>NUCLEOTIDE SEQUENCE [LARGE SCALE GENOMIC DNA]</scope>
    <source>
        <strain evidence="1 2">MSRO</strain>
    </source>
</reference>
<dbReference type="RefSeq" id="WP_040093282.1">
    <property type="nucleotide sequence ID" value="NZ_CM020866.1"/>
</dbReference>
<name>A0A2P6FCH5_9MOLU</name>
<dbReference type="Proteomes" id="UP000031565">
    <property type="component" value="Unassembled WGS sequence"/>
</dbReference>
<dbReference type="EMBL" id="JTLV02000001">
    <property type="protein sequence ID" value="PQM31136.1"/>
    <property type="molecule type" value="Genomic_DNA"/>
</dbReference>
<evidence type="ECO:0000313" key="2">
    <source>
        <dbReference type="Proteomes" id="UP000031565"/>
    </source>
</evidence>
<sequence length="87" mass="9933">MSKSGKIVVIVTHNANIGVRTWPYSVIYRELSGDSSENKTFIGSAFLRHFEDLNSTETSYLWEETSEKILEGGQDAFNERARIYGRK</sequence>
<keyword evidence="2" id="KW-1185">Reference proteome</keyword>
<evidence type="ECO:0000313" key="1">
    <source>
        <dbReference type="EMBL" id="PQM31136.1"/>
    </source>
</evidence>
<gene>
    <name evidence="1" type="ORF">SMSRO_SF009390</name>
</gene>
<organism evidence="1 2">
    <name type="scientific">Spiroplasma poulsonii</name>
    <dbReference type="NCBI Taxonomy" id="2138"/>
    <lineage>
        <taxon>Bacteria</taxon>
        <taxon>Bacillati</taxon>
        <taxon>Mycoplasmatota</taxon>
        <taxon>Mollicutes</taxon>
        <taxon>Entomoplasmatales</taxon>
        <taxon>Spiroplasmataceae</taxon>
        <taxon>Spiroplasma</taxon>
    </lineage>
</organism>